<protein>
    <submittedName>
        <fullName evidence="5">EAL domain-containing protein</fullName>
    </submittedName>
</protein>
<dbReference type="RefSeq" id="WP_144840689.1">
    <property type="nucleotide sequence ID" value="NZ_JBHTKI010000020.1"/>
</dbReference>
<comment type="caution">
    <text evidence="5">The sequence shown here is derived from an EMBL/GenBank/DDBJ whole genome shotgun (WGS) entry which is preliminary data.</text>
</comment>
<dbReference type="Gene3D" id="3.30.70.270">
    <property type="match status" value="1"/>
</dbReference>
<feature type="domain" description="PAS" evidence="1">
    <location>
        <begin position="153"/>
        <end position="223"/>
    </location>
</feature>
<feature type="domain" description="PAC" evidence="2">
    <location>
        <begin position="102"/>
        <end position="152"/>
    </location>
</feature>
<keyword evidence="6" id="KW-1185">Reference proteome</keyword>
<name>A0ABW3LCF5_9BACL</name>
<dbReference type="SMART" id="SM00052">
    <property type="entry name" value="EAL"/>
    <property type="match status" value="1"/>
</dbReference>
<evidence type="ECO:0000259" key="3">
    <source>
        <dbReference type="PROSITE" id="PS50883"/>
    </source>
</evidence>
<dbReference type="Gene3D" id="3.20.20.450">
    <property type="entry name" value="EAL domain"/>
    <property type="match status" value="1"/>
</dbReference>
<dbReference type="Gene3D" id="3.30.450.20">
    <property type="entry name" value="PAS domain"/>
    <property type="match status" value="2"/>
</dbReference>
<dbReference type="SUPFAM" id="SSF141868">
    <property type="entry name" value="EAL domain-like"/>
    <property type="match status" value="1"/>
</dbReference>
<feature type="domain" description="PAC" evidence="2">
    <location>
        <begin position="225"/>
        <end position="276"/>
    </location>
</feature>
<dbReference type="Proteomes" id="UP001597109">
    <property type="component" value="Unassembled WGS sequence"/>
</dbReference>
<feature type="domain" description="GGDEF" evidence="4">
    <location>
        <begin position="308"/>
        <end position="437"/>
    </location>
</feature>
<feature type="domain" description="EAL" evidence="3">
    <location>
        <begin position="446"/>
        <end position="700"/>
    </location>
</feature>
<dbReference type="InterPro" id="IPR029787">
    <property type="entry name" value="Nucleotide_cyclase"/>
</dbReference>
<dbReference type="PROSITE" id="PS50883">
    <property type="entry name" value="EAL"/>
    <property type="match status" value="1"/>
</dbReference>
<dbReference type="Pfam" id="PF08447">
    <property type="entry name" value="PAS_3"/>
    <property type="match status" value="1"/>
</dbReference>
<dbReference type="SUPFAM" id="SSF55785">
    <property type="entry name" value="PYP-like sensor domain (PAS domain)"/>
    <property type="match status" value="2"/>
</dbReference>
<evidence type="ECO:0000259" key="4">
    <source>
        <dbReference type="PROSITE" id="PS50887"/>
    </source>
</evidence>
<dbReference type="NCBIfam" id="TIGR00229">
    <property type="entry name" value="sensory_box"/>
    <property type="match status" value="2"/>
</dbReference>
<dbReference type="InterPro" id="IPR000014">
    <property type="entry name" value="PAS"/>
</dbReference>
<dbReference type="SMART" id="SM00267">
    <property type="entry name" value="GGDEF"/>
    <property type="match status" value="1"/>
</dbReference>
<dbReference type="PROSITE" id="PS50112">
    <property type="entry name" value="PAS"/>
    <property type="match status" value="2"/>
</dbReference>
<dbReference type="PANTHER" id="PTHR44757:SF2">
    <property type="entry name" value="BIOFILM ARCHITECTURE MAINTENANCE PROTEIN MBAA"/>
    <property type="match status" value="1"/>
</dbReference>
<dbReference type="InterPro" id="IPR001633">
    <property type="entry name" value="EAL_dom"/>
</dbReference>
<dbReference type="CDD" id="cd01948">
    <property type="entry name" value="EAL"/>
    <property type="match status" value="1"/>
</dbReference>
<dbReference type="InterPro" id="IPR000160">
    <property type="entry name" value="GGDEF_dom"/>
</dbReference>
<dbReference type="InterPro" id="IPR052155">
    <property type="entry name" value="Biofilm_reg_signaling"/>
</dbReference>
<proteinExistence type="predicted"/>
<dbReference type="InterPro" id="IPR013655">
    <property type="entry name" value="PAS_fold_3"/>
</dbReference>
<dbReference type="SUPFAM" id="SSF55073">
    <property type="entry name" value="Nucleotide cyclase"/>
    <property type="match status" value="1"/>
</dbReference>
<dbReference type="InterPro" id="IPR043128">
    <property type="entry name" value="Rev_trsase/Diguanyl_cyclase"/>
</dbReference>
<dbReference type="PANTHER" id="PTHR44757">
    <property type="entry name" value="DIGUANYLATE CYCLASE DGCP"/>
    <property type="match status" value="1"/>
</dbReference>
<evidence type="ECO:0000313" key="5">
    <source>
        <dbReference type="EMBL" id="MFD1032295.1"/>
    </source>
</evidence>
<evidence type="ECO:0000259" key="1">
    <source>
        <dbReference type="PROSITE" id="PS50112"/>
    </source>
</evidence>
<dbReference type="InterPro" id="IPR000700">
    <property type="entry name" value="PAS-assoc_C"/>
</dbReference>
<reference evidence="6" key="1">
    <citation type="journal article" date="2019" name="Int. J. Syst. Evol. Microbiol.">
        <title>The Global Catalogue of Microorganisms (GCM) 10K type strain sequencing project: providing services to taxonomists for standard genome sequencing and annotation.</title>
        <authorList>
            <consortium name="The Broad Institute Genomics Platform"/>
            <consortium name="The Broad Institute Genome Sequencing Center for Infectious Disease"/>
            <person name="Wu L."/>
            <person name="Ma J."/>
        </authorList>
    </citation>
    <scope>NUCLEOTIDE SEQUENCE [LARGE SCALE GENOMIC DNA]</scope>
    <source>
        <strain evidence="6">CCUG 56756</strain>
    </source>
</reference>
<evidence type="ECO:0000259" key="2">
    <source>
        <dbReference type="PROSITE" id="PS50113"/>
    </source>
</evidence>
<dbReference type="CDD" id="cd00130">
    <property type="entry name" value="PAS"/>
    <property type="match status" value="2"/>
</dbReference>
<dbReference type="InterPro" id="IPR035919">
    <property type="entry name" value="EAL_sf"/>
</dbReference>
<dbReference type="SMART" id="SM00091">
    <property type="entry name" value="PAS"/>
    <property type="match status" value="2"/>
</dbReference>
<sequence length="700" mass="79520">MNDRYRPTREYKHEITINHSNAVGKSSSSISELLVQQVPVSMYIMSEEKFVYVNESLCELLGFLEDQFLLGEIQLKDVIHPEDLPIVQTRIFEQSETVGESVRYRIRIIKNDGNIIHGELHSRVSEWDGKPAFIGSVTDVTEEVMAQSRLKDSEERYNSLFFENPDAIFSFDMEGNFTNVNPGALVLSEYSYDELMKMSFMPMIVPEHLDKALHYFGEALNGNTNCFEINLYGKNEKLIQLEVTSFPMNQTGQITGAYGIAKDITARNENKRLLEEMAFFDHLTKLPNRKLFEDRLFQAYKVSNDKEVELAVLFINLDRFKYINDSLGYEYGDTFLKQISLRMLDCLNDSATVGRFAGDEFAILLPGAGKEAAIEWAERLNRVLAEPVDVLGHQIALTASIGIACTGKIQGDMIKQAESAMLYTKKYGKDSFSLYSFELNQETADKLTIERELKSAIRNDEFLIHYQPIMNLKTGEVSAMEALIRWNHPDLGMVPPDRFIPVSEESGQIIAIGKWVLYNACSQNRLWQTRGCVPFRICVNISTIQLQHPNFVSLVKSILEETGLEAKWLELEVTEGILLEDTEILKESLLKLKALGISMSIDDFGTGFTSLNYLRQFSFDRVKIDRSFVQDINNDLNGKAITSTIITLAHKLGMEVVAEGIEDSVQLAYLREELCDEGQGYHFCRPKAADQHDLSVTNKI</sequence>
<dbReference type="SMART" id="SM00086">
    <property type="entry name" value="PAC"/>
    <property type="match status" value="2"/>
</dbReference>
<feature type="domain" description="PAS" evidence="1">
    <location>
        <begin position="49"/>
        <end position="91"/>
    </location>
</feature>
<gene>
    <name evidence="5" type="ORF">ACFQ1X_12715</name>
</gene>
<dbReference type="EMBL" id="JBHTKI010000020">
    <property type="protein sequence ID" value="MFD1032295.1"/>
    <property type="molecule type" value="Genomic_DNA"/>
</dbReference>
<accession>A0ABW3LCF5</accession>
<dbReference type="InterPro" id="IPR035965">
    <property type="entry name" value="PAS-like_dom_sf"/>
</dbReference>
<dbReference type="CDD" id="cd01949">
    <property type="entry name" value="GGDEF"/>
    <property type="match status" value="1"/>
</dbReference>
<dbReference type="Pfam" id="PF00563">
    <property type="entry name" value="EAL"/>
    <property type="match status" value="1"/>
</dbReference>
<dbReference type="Pfam" id="PF13426">
    <property type="entry name" value="PAS_9"/>
    <property type="match status" value="1"/>
</dbReference>
<organism evidence="5 6">
    <name type="scientific">Metaplanococcus flavidus</name>
    <dbReference type="NCBI Taxonomy" id="569883"/>
    <lineage>
        <taxon>Bacteria</taxon>
        <taxon>Bacillati</taxon>
        <taxon>Bacillota</taxon>
        <taxon>Bacilli</taxon>
        <taxon>Bacillales</taxon>
        <taxon>Caryophanaceae</taxon>
        <taxon>Metaplanococcus</taxon>
    </lineage>
</organism>
<dbReference type="PROSITE" id="PS50887">
    <property type="entry name" value="GGDEF"/>
    <property type="match status" value="1"/>
</dbReference>
<dbReference type="NCBIfam" id="TIGR00254">
    <property type="entry name" value="GGDEF"/>
    <property type="match status" value="1"/>
</dbReference>
<dbReference type="Pfam" id="PF00990">
    <property type="entry name" value="GGDEF"/>
    <property type="match status" value="1"/>
</dbReference>
<evidence type="ECO:0000313" key="6">
    <source>
        <dbReference type="Proteomes" id="UP001597109"/>
    </source>
</evidence>
<dbReference type="PROSITE" id="PS50113">
    <property type="entry name" value="PAC"/>
    <property type="match status" value="2"/>
</dbReference>
<dbReference type="InterPro" id="IPR001610">
    <property type="entry name" value="PAC"/>
</dbReference>